<organism evidence="7 8">
    <name type="scientific">Methanoculleus frigidifontis</name>
    <dbReference type="NCBI Taxonomy" id="2584085"/>
    <lineage>
        <taxon>Archaea</taxon>
        <taxon>Methanobacteriati</taxon>
        <taxon>Methanobacteriota</taxon>
        <taxon>Stenosarchaea group</taxon>
        <taxon>Methanomicrobia</taxon>
        <taxon>Methanomicrobiales</taxon>
        <taxon>Methanomicrobiaceae</taxon>
        <taxon>Methanoculleus</taxon>
    </lineage>
</organism>
<feature type="binding site" evidence="4">
    <location>
        <position position="81"/>
    </location>
    <ligand>
        <name>5-phospho-alpha-D-ribose 1-diphosphate</name>
        <dbReference type="ChEBI" id="CHEBI:58017"/>
    </ligand>
</feature>
<evidence type="ECO:0000259" key="5">
    <source>
        <dbReference type="Pfam" id="PF00591"/>
    </source>
</evidence>
<keyword evidence="2 4" id="KW-0328">Glycosyltransferase</keyword>
<dbReference type="InterPro" id="IPR017459">
    <property type="entry name" value="Glycosyl_Trfase_fam3_N_dom"/>
</dbReference>
<feature type="domain" description="Glycosyl transferase family 3 N-terminal" evidence="6">
    <location>
        <begin position="3"/>
        <end position="65"/>
    </location>
</feature>
<evidence type="ECO:0000256" key="4">
    <source>
        <dbReference type="HAMAP-Rule" id="MF_00211"/>
    </source>
</evidence>
<comment type="subunit">
    <text evidence="4">Homodimer.</text>
</comment>
<feature type="binding site" evidence="4">
    <location>
        <position position="121"/>
    </location>
    <ligand>
        <name>5-phospho-alpha-D-ribose 1-diphosphate</name>
        <dbReference type="ChEBI" id="CHEBI:58017"/>
    </ligand>
</feature>
<dbReference type="NCBIfam" id="TIGR01245">
    <property type="entry name" value="trpD"/>
    <property type="match status" value="1"/>
</dbReference>
<keyword evidence="4" id="KW-0057">Aromatic amino acid biosynthesis</keyword>
<dbReference type="Gene3D" id="3.40.1030.10">
    <property type="entry name" value="Nucleoside phosphorylase/phosphoribosyltransferase catalytic domain"/>
    <property type="match status" value="1"/>
</dbReference>
<feature type="domain" description="Glycosyl transferase family 3" evidence="5">
    <location>
        <begin position="75"/>
        <end position="323"/>
    </location>
</feature>
<dbReference type="Pfam" id="PF02885">
    <property type="entry name" value="Glycos_trans_3N"/>
    <property type="match status" value="1"/>
</dbReference>
<comment type="function">
    <text evidence="4">Catalyzes the transfer of the phosphoribosyl group of 5-phosphorylribose-1-pyrophosphate (PRPP) to anthranilate to yield N-(5'-phosphoribosyl)-anthranilate (PRA).</text>
</comment>
<dbReference type="GO" id="GO:0004048">
    <property type="term" value="F:anthranilate phosphoribosyltransferase activity"/>
    <property type="evidence" value="ECO:0007669"/>
    <property type="project" value="UniProtKB-EC"/>
</dbReference>
<comment type="caution">
    <text evidence="4">Lacks conserved residue(s) required for the propagation of feature annotation.</text>
</comment>
<keyword evidence="4" id="KW-0822">Tryptophan biosynthesis</keyword>
<evidence type="ECO:0000256" key="3">
    <source>
        <dbReference type="ARBA" id="ARBA00022679"/>
    </source>
</evidence>
<evidence type="ECO:0000256" key="2">
    <source>
        <dbReference type="ARBA" id="ARBA00022676"/>
    </source>
</evidence>
<keyword evidence="4" id="KW-0479">Metal-binding</keyword>
<dbReference type="EC" id="2.4.2.18" evidence="4"/>
<proteinExistence type="inferred from homology"/>
<comment type="catalytic activity">
    <reaction evidence="4">
        <text>N-(5-phospho-beta-D-ribosyl)anthranilate + diphosphate = 5-phospho-alpha-D-ribose 1-diphosphate + anthranilate</text>
        <dbReference type="Rhea" id="RHEA:11768"/>
        <dbReference type="ChEBI" id="CHEBI:16567"/>
        <dbReference type="ChEBI" id="CHEBI:18277"/>
        <dbReference type="ChEBI" id="CHEBI:33019"/>
        <dbReference type="ChEBI" id="CHEBI:58017"/>
        <dbReference type="EC" id="2.4.2.18"/>
    </reaction>
</comment>
<comment type="caution">
    <text evidence="7">The sequence shown here is derived from an EMBL/GenBank/DDBJ whole genome shotgun (WGS) entry which is preliminary data.</text>
</comment>
<keyword evidence="8" id="KW-1185">Reference proteome</keyword>
<feature type="binding site" evidence="4">
    <location>
        <position position="81"/>
    </location>
    <ligand>
        <name>anthranilate</name>
        <dbReference type="ChEBI" id="CHEBI:16567"/>
        <label>1</label>
    </ligand>
</feature>
<comment type="similarity">
    <text evidence="4">Belongs to the anthranilate phosphoribosyltransferase family.</text>
</comment>
<reference evidence="7" key="1">
    <citation type="submission" date="2019-05" db="EMBL/GenBank/DDBJ databases">
        <title>Methanoculleus sp. FWC-SCC1, a methanogenic archaeon isolated from deep marine cold seep.</title>
        <authorList>
            <person name="Chen Y.-W."/>
            <person name="Chen S.-C."/>
            <person name="Teng N.-H."/>
            <person name="Lai M.-C."/>
        </authorList>
    </citation>
    <scope>NUCLEOTIDE SEQUENCE</scope>
    <source>
        <strain evidence="7">FWC-SCC1</strain>
    </source>
</reference>
<feature type="binding site" evidence="4">
    <location>
        <position position="225"/>
    </location>
    <ligand>
        <name>Mg(2+)</name>
        <dbReference type="ChEBI" id="CHEBI:18420"/>
        <label>2</label>
    </ligand>
</feature>
<dbReference type="InterPro" id="IPR005940">
    <property type="entry name" value="Anthranilate_Pribosyl_Tfrase"/>
</dbReference>
<dbReference type="InterPro" id="IPR000312">
    <property type="entry name" value="Glycosyl_Trfase_fam3"/>
</dbReference>
<feature type="binding site" evidence="4">
    <location>
        <position position="112"/>
    </location>
    <ligand>
        <name>anthranilate</name>
        <dbReference type="ChEBI" id="CHEBI:16567"/>
        <label>1</label>
    </ligand>
</feature>
<dbReference type="SUPFAM" id="SSF47648">
    <property type="entry name" value="Nucleoside phosphorylase/phosphoribosyltransferase N-terminal domain"/>
    <property type="match status" value="1"/>
</dbReference>
<dbReference type="PANTHER" id="PTHR43285">
    <property type="entry name" value="ANTHRANILATE PHOSPHORIBOSYLTRANSFERASE"/>
    <property type="match status" value="1"/>
</dbReference>
<evidence type="ECO:0000256" key="1">
    <source>
        <dbReference type="ARBA" id="ARBA00022605"/>
    </source>
</evidence>
<dbReference type="PANTHER" id="PTHR43285:SF2">
    <property type="entry name" value="ANTHRANILATE PHOSPHORIBOSYLTRANSFERASE"/>
    <property type="match status" value="1"/>
</dbReference>
<evidence type="ECO:0000313" key="8">
    <source>
        <dbReference type="Proteomes" id="UP001168338"/>
    </source>
</evidence>
<feature type="binding site" evidence="4">
    <location>
        <begin position="84"/>
        <end position="85"/>
    </location>
    <ligand>
        <name>5-phospho-alpha-D-ribose 1-diphosphate</name>
        <dbReference type="ChEBI" id="CHEBI:58017"/>
    </ligand>
</feature>
<feature type="binding site" evidence="4">
    <location>
        <begin position="109"/>
        <end position="117"/>
    </location>
    <ligand>
        <name>5-phospho-alpha-D-ribose 1-diphosphate</name>
        <dbReference type="ChEBI" id="CHEBI:58017"/>
    </ligand>
</feature>
<feature type="binding site" evidence="4">
    <location>
        <position position="167"/>
    </location>
    <ligand>
        <name>anthranilate</name>
        <dbReference type="ChEBI" id="CHEBI:16567"/>
        <label>2</label>
    </ligand>
</feature>
<dbReference type="Gene3D" id="1.20.970.10">
    <property type="entry name" value="Transferase, Pyrimidine Nucleoside Phosphorylase, Chain C"/>
    <property type="match status" value="1"/>
</dbReference>
<dbReference type="Pfam" id="PF00591">
    <property type="entry name" value="Glycos_transf_3"/>
    <property type="match status" value="1"/>
</dbReference>
<feature type="binding site" evidence="4">
    <location>
        <position position="226"/>
    </location>
    <ligand>
        <name>Mg(2+)</name>
        <dbReference type="ChEBI" id="CHEBI:18420"/>
        <label>1</label>
    </ligand>
</feature>
<gene>
    <name evidence="4 7" type="primary">trpD</name>
    <name evidence="7" type="ORF">FGU65_07805</name>
</gene>
<comment type="pathway">
    <text evidence="4">Amino-acid biosynthesis; L-tryptophan biosynthesis; L-tryptophan from chorismate: step 2/5.</text>
</comment>
<keyword evidence="1 4" id="KW-0028">Amino-acid biosynthesis</keyword>
<evidence type="ECO:0000259" key="6">
    <source>
        <dbReference type="Pfam" id="PF02885"/>
    </source>
</evidence>
<dbReference type="SUPFAM" id="SSF52418">
    <property type="entry name" value="Nucleoside phosphorylase/phosphoribosyltransferase catalytic domain"/>
    <property type="match status" value="1"/>
</dbReference>
<dbReference type="HAMAP" id="MF_00211">
    <property type="entry name" value="TrpD"/>
    <property type="match status" value="1"/>
</dbReference>
<feature type="binding site" evidence="4">
    <location>
        <position position="89"/>
    </location>
    <ligand>
        <name>5-phospho-alpha-D-ribose 1-diphosphate</name>
        <dbReference type="ChEBI" id="CHEBI:58017"/>
    </ligand>
</feature>
<keyword evidence="3 4" id="KW-0808">Transferase</keyword>
<evidence type="ECO:0000313" key="7">
    <source>
        <dbReference type="EMBL" id="MDN7024789.1"/>
    </source>
</evidence>
<keyword evidence="4" id="KW-0460">Magnesium</keyword>
<dbReference type="InterPro" id="IPR036320">
    <property type="entry name" value="Glycosyl_Trfase_fam3_N_dom_sf"/>
</dbReference>
<accession>A0ABT8MA16</accession>
<dbReference type="RefSeq" id="WP_301663905.1">
    <property type="nucleotide sequence ID" value="NZ_VCYH01000004.1"/>
</dbReference>
<dbReference type="Proteomes" id="UP001168338">
    <property type="component" value="Unassembled WGS sequence"/>
</dbReference>
<feature type="binding site" evidence="4">
    <location>
        <position position="226"/>
    </location>
    <ligand>
        <name>Mg(2+)</name>
        <dbReference type="ChEBI" id="CHEBI:18420"/>
        <label>2</label>
    </ligand>
</feature>
<feature type="binding site" evidence="4">
    <location>
        <position position="93"/>
    </location>
    <ligand>
        <name>Mg(2+)</name>
        <dbReference type="ChEBI" id="CHEBI:18420"/>
        <label>1</label>
    </ligand>
</feature>
<name>A0ABT8MA16_9EURY</name>
<dbReference type="EMBL" id="VCYH01000004">
    <property type="protein sequence ID" value="MDN7024789.1"/>
    <property type="molecule type" value="Genomic_DNA"/>
</dbReference>
<comment type="cofactor">
    <cofactor evidence="4">
        <name>Mg(2+)</name>
        <dbReference type="ChEBI" id="CHEBI:18420"/>
    </cofactor>
    <text evidence="4">Binds 2 magnesium ions per monomer.</text>
</comment>
<feature type="binding site" evidence="4">
    <location>
        <begin position="91"/>
        <end position="94"/>
    </location>
    <ligand>
        <name>5-phospho-alpha-D-ribose 1-diphosphate</name>
        <dbReference type="ChEBI" id="CHEBI:58017"/>
    </ligand>
</feature>
<protein>
    <recommendedName>
        <fullName evidence="4">Anthranilate phosphoribosyltransferase</fullName>
        <ecNumber evidence="4">2.4.2.18</ecNumber>
    </recommendedName>
</protein>
<dbReference type="InterPro" id="IPR035902">
    <property type="entry name" value="Nuc_phospho_transferase"/>
</dbReference>
<sequence length="338" mass="34628">MIREAIAHIAAGSDLSTDDATAVMREIVEGKATPAQIGSFLTAIRMKGETAAEIAAFARVMRSAARTVAVPGLGRLVDTCGTGGDGFGSFNISTAAAFVAAGAGVPVVKHGNRSVSSRCGSADVLEALGVRVGTPPEEIGRVLRAAGIAFLFAPVHHPAMLHARDARQEIGIRTLFNLLGPLANPAGAEAQLMGVYDPRLVGTLAEVLALLGSERAMVVHGSGIDEFTTAGTTLVAELEDGRVRMSTIDCEDFGIPRADAVAIRGGDSRENARILRQVLAGAFGPARDVVILNAGAAVYLGGKAASLADGIAQAADAIDSGRAEERLSRLIEATGGEV</sequence>